<feature type="compositionally biased region" description="Low complexity" evidence="12">
    <location>
        <begin position="183"/>
        <end position="200"/>
    </location>
</feature>
<evidence type="ECO:0000256" key="6">
    <source>
        <dbReference type="ARBA" id="ARBA00017721"/>
    </source>
</evidence>
<dbReference type="Pfam" id="PF01693">
    <property type="entry name" value="Cauli_VI"/>
    <property type="match status" value="1"/>
</dbReference>
<dbReference type="InterPro" id="IPR037056">
    <property type="entry name" value="RNase_H1_N_sf"/>
</dbReference>
<dbReference type="InterPro" id="IPR002156">
    <property type="entry name" value="RNaseH_domain"/>
</dbReference>
<feature type="region of interest" description="Disordered" evidence="12">
    <location>
        <begin position="162"/>
        <end position="205"/>
    </location>
</feature>
<comment type="catalytic activity">
    <reaction evidence="1">
        <text>Endonucleolytic cleavage to 5'-phosphomonoester.</text>
        <dbReference type="EC" id="3.1.26.4"/>
    </reaction>
</comment>
<keyword evidence="7" id="KW-0540">Nuclease</keyword>
<gene>
    <name evidence="14" type="ORF">MNOR_LOCUS2727</name>
</gene>
<dbReference type="GO" id="GO:0004523">
    <property type="term" value="F:RNA-DNA hybrid ribonuclease activity"/>
    <property type="evidence" value="ECO:0007669"/>
    <property type="project" value="UniProtKB-EC"/>
</dbReference>
<comment type="caution">
    <text evidence="14">The sequence shown here is derived from an EMBL/GenBank/DDBJ whole genome shotgun (WGS) entry which is preliminary data.</text>
</comment>
<name>A0AAV2PNR5_MEGNR</name>
<evidence type="ECO:0000259" key="13">
    <source>
        <dbReference type="PROSITE" id="PS50879"/>
    </source>
</evidence>
<evidence type="ECO:0000313" key="15">
    <source>
        <dbReference type="Proteomes" id="UP001497623"/>
    </source>
</evidence>
<evidence type="ECO:0000256" key="3">
    <source>
        <dbReference type="ARBA" id="ARBA00004065"/>
    </source>
</evidence>
<accession>A0AAV2PNR5</accession>
<dbReference type="InterPro" id="IPR017067">
    <property type="entry name" value="RNase_H1_euk"/>
</dbReference>
<dbReference type="FunFam" id="3.40.970.10:FF:000002">
    <property type="entry name" value="Ribonuclease H"/>
    <property type="match status" value="1"/>
</dbReference>
<feature type="domain" description="RNase H type-1" evidence="13">
    <location>
        <begin position="209"/>
        <end position="355"/>
    </location>
</feature>
<keyword evidence="10" id="KW-0378">Hydrolase</keyword>
<evidence type="ECO:0000256" key="1">
    <source>
        <dbReference type="ARBA" id="ARBA00000077"/>
    </source>
</evidence>
<comment type="function">
    <text evidence="3">Endonuclease that specifically degrades the RNA of RNA-DNA hybrids.</text>
</comment>
<evidence type="ECO:0000256" key="12">
    <source>
        <dbReference type="SAM" id="MobiDB-lite"/>
    </source>
</evidence>
<protein>
    <recommendedName>
        <fullName evidence="6">Ribonuclease H</fullName>
        <ecNumber evidence="5">3.1.26.4</ecNumber>
    </recommendedName>
</protein>
<dbReference type="CDD" id="cd09280">
    <property type="entry name" value="RNase_HI_eukaryote_like"/>
    <property type="match status" value="1"/>
</dbReference>
<keyword evidence="11" id="KW-0460">Magnesium</keyword>
<dbReference type="InterPro" id="IPR012337">
    <property type="entry name" value="RNaseH-like_sf"/>
</dbReference>
<dbReference type="Gene3D" id="3.40.970.10">
    <property type="entry name" value="Ribonuclease H1, N-terminal domain"/>
    <property type="match status" value="1"/>
</dbReference>
<reference evidence="14 15" key="1">
    <citation type="submission" date="2024-05" db="EMBL/GenBank/DDBJ databases">
        <authorList>
            <person name="Wallberg A."/>
        </authorList>
    </citation>
    <scope>NUCLEOTIDE SEQUENCE [LARGE SCALE GENOMIC DNA]</scope>
</reference>
<dbReference type="GO" id="GO:0000287">
    <property type="term" value="F:magnesium ion binding"/>
    <property type="evidence" value="ECO:0007669"/>
    <property type="project" value="InterPro"/>
</dbReference>
<dbReference type="GO" id="GO:0003676">
    <property type="term" value="F:nucleic acid binding"/>
    <property type="evidence" value="ECO:0007669"/>
    <property type="project" value="InterPro"/>
</dbReference>
<dbReference type="SUPFAM" id="SSF55658">
    <property type="entry name" value="L9 N-domain-like"/>
    <property type="match status" value="1"/>
</dbReference>
<evidence type="ECO:0000256" key="5">
    <source>
        <dbReference type="ARBA" id="ARBA00012180"/>
    </source>
</evidence>
<dbReference type="FunFam" id="3.30.420.10:FF:000115">
    <property type="entry name" value="Ribonuclease H"/>
    <property type="match status" value="1"/>
</dbReference>
<dbReference type="InterPro" id="IPR011320">
    <property type="entry name" value="RNase_H1_N"/>
</dbReference>
<evidence type="ECO:0000256" key="7">
    <source>
        <dbReference type="ARBA" id="ARBA00022722"/>
    </source>
</evidence>
<dbReference type="PANTHER" id="PTHR10642">
    <property type="entry name" value="RIBONUCLEASE H1"/>
    <property type="match status" value="1"/>
</dbReference>
<keyword evidence="8" id="KW-0479">Metal-binding</keyword>
<dbReference type="InterPro" id="IPR050092">
    <property type="entry name" value="RNase_H"/>
</dbReference>
<dbReference type="Gene3D" id="3.30.420.10">
    <property type="entry name" value="Ribonuclease H-like superfamily/Ribonuclease H"/>
    <property type="match status" value="1"/>
</dbReference>
<evidence type="ECO:0000256" key="11">
    <source>
        <dbReference type="ARBA" id="ARBA00022842"/>
    </source>
</evidence>
<dbReference type="PANTHER" id="PTHR10642:SF26">
    <property type="entry name" value="RIBONUCLEASE H1"/>
    <property type="match status" value="1"/>
</dbReference>
<sequence length="361" mass="39817">MLMRRSVCVAHNLTWLNSHIYKSLEMPFYAVAKGKAPGIYATWPDCEEQVKGFHAPKFKKFNTKPEAEDFIKQFGNSKSIDTKSESDPIASTIKSQLARIIEVAVKMNKRPRDNVMVNISITKNARVEEDGRMSPTLVSMQKDMKRLQKELSVLRDRFDNYVGGTRGIHTSSESKAKKRKRNPGSVDTDSDGPSSSTDPNDTNKFEVDSDGFLIVYTDGACEGNGKSGARAGVGVYFGPGHPLNVSEPVRGRATNNTAEIQACTYALELAHASGFKKVKVSSDSMFTINCMTKWIKKWQKNGWMKTDGKPVINKEDLVALDQATDGLCVKWNYVKAHAGIPGNEAADRLAVGGAQRYVPGQ</sequence>
<dbReference type="PROSITE" id="PS50879">
    <property type="entry name" value="RNASE_H_1"/>
    <property type="match status" value="1"/>
</dbReference>
<organism evidence="14 15">
    <name type="scientific">Meganyctiphanes norvegica</name>
    <name type="common">Northern krill</name>
    <name type="synonym">Thysanopoda norvegica</name>
    <dbReference type="NCBI Taxonomy" id="48144"/>
    <lineage>
        <taxon>Eukaryota</taxon>
        <taxon>Metazoa</taxon>
        <taxon>Ecdysozoa</taxon>
        <taxon>Arthropoda</taxon>
        <taxon>Crustacea</taxon>
        <taxon>Multicrustacea</taxon>
        <taxon>Malacostraca</taxon>
        <taxon>Eumalacostraca</taxon>
        <taxon>Eucarida</taxon>
        <taxon>Euphausiacea</taxon>
        <taxon>Euphausiidae</taxon>
        <taxon>Meganyctiphanes</taxon>
    </lineage>
</organism>
<dbReference type="InterPro" id="IPR009027">
    <property type="entry name" value="Ribosomal_bL9/RNase_H1_N"/>
</dbReference>
<comment type="cofactor">
    <cofactor evidence="2">
        <name>Mg(2+)</name>
        <dbReference type="ChEBI" id="CHEBI:18420"/>
    </cofactor>
</comment>
<feature type="non-terminal residue" evidence="14">
    <location>
        <position position="361"/>
    </location>
</feature>
<dbReference type="SUPFAM" id="SSF53098">
    <property type="entry name" value="Ribonuclease H-like"/>
    <property type="match status" value="1"/>
</dbReference>
<evidence type="ECO:0000256" key="2">
    <source>
        <dbReference type="ARBA" id="ARBA00001946"/>
    </source>
</evidence>
<proteinExistence type="inferred from homology"/>
<dbReference type="GO" id="GO:0043137">
    <property type="term" value="P:DNA replication, removal of RNA primer"/>
    <property type="evidence" value="ECO:0007669"/>
    <property type="project" value="TreeGrafter"/>
</dbReference>
<keyword evidence="15" id="KW-1185">Reference proteome</keyword>
<evidence type="ECO:0000256" key="10">
    <source>
        <dbReference type="ARBA" id="ARBA00022801"/>
    </source>
</evidence>
<dbReference type="Proteomes" id="UP001497623">
    <property type="component" value="Unassembled WGS sequence"/>
</dbReference>
<dbReference type="AlphaFoldDB" id="A0AAV2PNR5"/>
<dbReference type="PIRSF" id="PIRSF036852">
    <property type="entry name" value="Ribonuclease_H1_euk"/>
    <property type="match status" value="1"/>
</dbReference>
<evidence type="ECO:0000256" key="8">
    <source>
        <dbReference type="ARBA" id="ARBA00022723"/>
    </source>
</evidence>
<evidence type="ECO:0000256" key="9">
    <source>
        <dbReference type="ARBA" id="ARBA00022759"/>
    </source>
</evidence>
<evidence type="ECO:0000313" key="14">
    <source>
        <dbReference type="EMBL" id="CAL4062570.1"/>
    </source>
</evidence>
<dbReference type="EMBL" id="CAXKWB010000863">
    <property type="protein sequence ID" value="CAL4062570.1"/>
    <property type="molecule type" value="Genomic_DNA"/>
</dbReference>
<dbReference type="Pfam" id="PF00075">
    <property type="entry name" value="RNase_H"/>
    <property type="match status" value="1"/>
</dbReference>
<keyword evidence="9" id="KW-0255">Endonuclease</keyword>
<comment type="similarity">
    <text evidence="4">Belongs to the RNase H family.</text>
</comment>
<evidence type="ECO:0000256" key="4">
    <source>
        <dbReference type="ARBA" id="ARBA00005300"/>
    </source>
</evidence>
<dbReference type="InterPro" id="IPR036397">
    <property type="entry name" value="RNaseH_sf"/>
</dbReference>
<dbReference type="EC" id="3.1.26.4" evidence="5"/>